<evidence type="ECO:0000256" key="4">
    <source>
        <dbReference type="ARBA" id="ARBA00022692"/>
    </source>
</evidence>
<feature type="transmembrane region" description="Helical" evidence="9">
    <location>
        <begin position="63"/>
        <end position="90"/>
    </location>
</feature>
<dbReference type="InterPro" id="IPR036019">
    <property type="entry name" value="MscL_channel"/>
</dbReference>
<accession>A0ABW5RHF4</accession>
<evidence type="ECO:0000256" key="7">
    <source>
        <dbReference type="ARBA" id="ARBA00023136"/>
    </source>
</evidence>
<evidence type="ECO:0000313" key="10">
    <source>
        <dbReference type="EMBL" id="MFD2674348.1"/>
    </source>
</evidence>
<keyword evidence="2 9" id="KW-0813">Transport</keyword>
<keyword evidence="3 9" id="KW-1003">Cell membrane</keyword>
<dbReference type="EMBL" id="JBHUNF010000002">
    <property type="protein sequence ID" value="MFD2674348.1"/>
    <property type="molecule type" value="Genomic_DNA"/>
</dbReference>
<proteinExistence type="inferred from homology"/>
<dbReference type="NCBIfam" id="TIGR00220">
    <property type="entry name" value="mscL"/>
    <property type="match status" value="1"/>
</dbReference>
<dbReference type="Pfam" id="PF01741">
    <property type="entry name" value="MscL"/>
    <property type="match status" value="1"/>
</dbReference>
<keyword evidence="7 9" id="KW-0472">Membrane</keyword>
<evidence type="ECO:0000256" key="5">
    <source>
        <dbReference type="ARBA" id="ARBA00022989"/>
    </source>
</evidence>
<keyword evidence="6 9" id="KW-0406">Ion transport</keyword>
<dbReference type="RefSeq" id="WP_083524504.1">
    <property type="nucleotide sequence ID" value="NZ_JBHUNF010000002.1"/>
</dbReference>
<evidence type="ECO:0000256" key="9">
    <source>
        <dbReference type="HAMAP-Rule" id="MF_00115"/>
    </source>
</evidence>
<keyword evidence="8 9" id="KW-0407">Ion channel</keyword>
<evidence type="ECO:0000256" key="1">
    <source>
        <dbReference type="ARBA" id="ARBA00004141"/>
    </source>
</evidence>
<dbReference type="Proteomes" id="UP001597453">
    <property type="component" value="Unassembled WGS sequence"/>
</dbReference>
<dbReference type="InterPro" id="IPR037673">
    <property type="entry name" value="MSC/AndL"/>
</dbReference>
<comment type="subcellular location">
    <subcellularLocation>
        <location evidence="9">Cell membrane</location>
        <topology evidence="9">Multi-pass membrane protein</topology>
    </subcellularLocation>
    <subcellularLocation>
        <location evidence="1">Membrane</location>
        <topology evidence="1">Multi-pass membrane protein</topology>
    </subcellularLocation>
</comment>
<comment type="subunit">
    <text evidence="9">Homopentamer.</text>
</comment>
<dbReference type="PANTHER" id="PTHR30266:SF2">
    <property type="entry name" value="LARGE-CONDUCTANCE MECHANOSENSITIVE CHANNEL"/>
    <property type="match status" value="1"/>
</dbReference>
<dbReference type="PANTHER" id="PTHR30266">
    <property type="entry name" value="MECHANOSENSITIVE CHANNEL MSCL"/>
    <property type="match status" value="1"/>
</dbReference>
<keyword evidence="4 9" id="KW-0812">Transmembrane</keyword>
<reference evidence="11" key="1">
    <citation type="journal article" date="2019" name="Int. J. Syst. Evol. Microbiol.">
        <title>The Global Catalogue of Microorganisms (GCM) 10K type strain sequencing project: providing services to taxonomists for standard genome sequencing and annotation.</title>
        <authorList>
            <consortium name="The Broad Institute Genomics Platform"/>
            <consortium name="The Broad Institute Genome Sequencing Center for Infectious Disease"/>
            <person name="Wu L."/>
            <person name="Ma J."/>
        </authorList>
    </citation>
    <scope>NUCLEOTIDE SEQUENCE [LARGE SCALE GENOMIC DNA]</scope>
    <source>
        <strain evidence="11">TISTR 1511</strain>
    </source>
</reference>
<name>A0ABW5RHF4_9MICO</name>
<organism evidence="10 11">
    <name type="scientific">Gulosibacter bifidus</name>
    <dbReference type="NCBI Taxonomy" id="272239"/>
    <lineage>
        <taxon>Bacteria</taxon>
        <taxon>Bacillati</taxon>
        <taxon>Actinomycetota</taxon>
        <taxon>Actinomycetes</taxon>
        <taxon>Micrococcales</taxon>
        <taxon>Microbacteriaceae</taxon>
        <taxon>Gulosibacter</taxon>
    </lineage>
</organism>
<dbReference type="HAMAP" id="MF_00115">
    <property type="entry name" value="MscL"/>
    <property type="match status" value="1"/>
</dbReference>
<evidence type="ECO:0000256" key="8">
    <source>
        <dbReference type="ARBA" id="ARBA00023303"/>
    </source>
</evidence>
<feature type="transmembrane region" description="Helical" evidence="9">
    <location>
        <begin position="12"/>
        <end position="34"/>
    </location>
</feature>
<comment type="similarity">
    <text evidence="9">Belongs to the MscL family.</text>
</comment>
<evidence type="ECO:0000256" key="6">
    <source>
        <dbReference type="ARBA" id="ARBA00023065"/>
    </source>
</evidence>
<comment type="caution">
    <text evidence="10">The sequence shown here is derived from an EMBL/GenBank/DDBJ whole genome shotgun (WGS) entry which is preliminary data.</text>
</comment>
<evidence type="ECO:0000313" key="11">
    <source>
        <dbReference type="Proteomes" id="UP001597453"/>
    </source>
</evidence>
<comment type="function">
    <text evidence="9">Channel that opens in response to stretch forces in the membrane lipid bilayer. May participate in the regulation of osmotic pressure changes within the cell.</text>
</comment>
<dbReference type="InterPro" id="IPR001185">
    <property type="entry name" value="MS_channel"/>
</dbReference>
<dbReference type="PRINTS" id="PR01264">
    <property type="entry name" value="MECHCHANNEL"/>
</dbReference>
<protein>
    <recommendedName>
        <fullName evidence="9">Large-conductance mechanosensitive channel</fullName>
    </recommendedName>
</protein>
<evidence type="ECO:0000256" key="3">
    <source>
        <dbReference type="ARBA" id="ARBA00022475"/>
    </source>
</evidence>
<gene>
    <name evidence="9 10" type="primary">mscL</name>
    <name evidence="10" type="ORF">ACFSUQ_03410</name>
</gene>
<keyword evidence="11" id="KW-1185">Reference proteome</keyword>
<dbReference type="SUPFAM" id="SSF81330">
    <property type="entry name" value="Gated mechanosensitive channel"/>
    <property type="match status" value="1"/>
</dbReference>
<sequence length="131" mass="14141">MKGFKEFIMRGNVVELATAVIIGNAFTAIVNAIVDGIFNPLIAAIFKADAIESAVVDIAGIQFGIGMVIAAVINFLLIAAVVYFIIIAPLNKLQEQMYVRKHGHKPSEEEAAASETDLLTEIRDLLAARQN</sequence>
<evidence type="ECO:0000256" key="2">
    <source>
        <dbReference type="ARBA" id="ARBA00022448"/>
    </source>
</evidence>
<dbReference type="Gene3D" id="1.10.1200.120">
    <property type="entry name" value="Large-conductance mechanosensitive channel, MscL, domain 1"/>
    <property type="match status" value="1"/>
</dbReference>
<keyword evidence="5 9" id="KW-1133">Transmembrane helix</keyword>